<keyword evidence="10" id="KW-1185">Reference proteome</keyword>
<sequence>MTATLIVKERPELTKSGRKQVRKEGFVPGSVYGKTIGSVSVLVDNKEIGQLLRTNPHGVIEMSMPDGGKQPVMIQQVQKDPLSGELLHIDFHLIRMDEPVRSMIPVEITGEAIGVKEGGILQIRAHEVEVKCLPQHLPPTISVDVSRLGVGENLTVSEITVPSELEIISDPHEVVVTILAPQKEEAPDDTEAEETAGEAPGQQGEE</sequence>
<evidence type="ECO:0000313" key="9">
    <source>
        <dbReference type="EMBL" id="MFD0869619.1"/>
    </source>
</evidence>
<feature type="region of interest" description="Disordered" evidence="6">
    <location>
        <begin position="181"/>
        <end position="206"/>
    </location>
</feature>
<comment type="caution">
    <text evidence="9">The sequence shown here is derived from an EMBL/GenBank/DDBJ whole genome shotgun (WGS) entry which is preliminary data.</text>
</comment>
<comment type="subunit">
    <text evidence="5">Part of the 50S ribosomal subunit; part of the 5S rRNA/L5/L18/L25 subcomplex. Contacts the 5S rRNA. Binds to the 5S rRNA independently of L5 and L18.</text>
</comment>
<proteinExistence type="inferred from homology"/>
<organism evidence="9 10">
    <name type="scientific">Paenibacillus residui</name>
    <dbReference type="NCBI Taxonomy" id="629724"/>
    <lineage>
        <taxon>Bacteria</taxon>
        <taxon>Bacillati</taxon>
        <taxon>Bacillota</taxon>
        <taxon>Bacilli</taxon>
        <taxon>Bacillales</taxon>
        <taxon>Paenibacillaceae</taxon>
        <taxon>Paenibacillus</taxon>
    </lineage>
</organism>
<evidence type="ECO:0000256" key="3">
    <source>
        <dbReference type="ARBA" id="ARBA00022980"/>
    </source>
</evidence>
<dbReference type="PANTHER" id="PTHR33284">
    <property type="entry name" value="RIBOSOMAL PROTEIN L25/GLN-TRNA SYNTHETASE, ANTI-CODON-BINDING DOMAIN-CONTAINING PROTEIN"/>
    <property type="match status" value="1"/>
</dbReference>
<keyword evidence="2 5" id="KW-0694">RNA-binding</keyword>
<feature type="compositionally biased region" description="Low complexity" evidence="6">
    <location>
        <begin position="197"/>
        <end position="206"/>
    </location>
</feature>
<comment type="function">
    <text evidence="5">This is one of the proteins that binds to the 5S RNA in the ribosome where it forms part of the central protuberance.</text>
</comment>
<comment type="similarity">
    <text evidence="5">Belongs to the bacterial ribosomal protein bL25 family. CTC subfamily.</text>
</comment>
<dbReference type="EMBL" id="JBHTIU010000033">
    <property type="protein sequence ID" value="MFD0869619.1"/>
    <property type="molecule type" value="Genomic_DNA"/>
</dbReference>
<evidence type="ECO:0000256" key="4">
    <source>
        <dbReference type="ARBA" id="ARBA00023274"/>
    </source>
</evidence>
<dbReference type="InterPro" id="IPR020930">
    <property type="entry name" value="Ribosomal_uL5_bac-type"/>
</dbReference>
<accession>A0ABW3DAR6</accession>
<dbReference type="InterPro" id="IPR001021">
    <property type="entry name" value="Ribosomal_bL25_long"/>
</dbReference>
<dbReference type="PANTHER" id="PTHR33284:SF1">
    <property type="entry name" value="RIBOSOMAL PROTEIN L25_GLN-TRNA SYNTHETASE, ANTI-CODON-BINDING DOMAIN-CONTAINING PROTEIN"/>
    <property type="match status" value="1"/>
</dbReference>
<name>A0ABW3DAR6_9BACL</name>
<dbReference type="HAMAP" id="MF_01334">
    <property type="entry name" value="Ribosomal_bL25_CTC"/>
    <property type="match status" value="1"/>
</dbReference>
<reference evidence="10" key="1">
    <citation type="journal article" date="2019" name="Int. J. Syst. Evol. Microbiol.">
        <title>The Global Catalogue of Microorganisms (GCM) 10K type strain sequencing project: providing services to taxonomists for standard genome sequencing and annotation.</title>
        <authorList>
            <consortium name="The Broad Institute Genomics Platform"/>
            <consortium name="The Broad Institute Genome Sequencing Center for Infectious Disease"/>
            <person name="Wu L."/>
            <person name="Ma J."/>
        </authorList>
    </citation>
    <scope>NUCLEOTIDE SEQUENCE [LARGE SCALE GENOMIC DNA]</scope>
    <source>
        <strain evidence="10">CCUG 57263</strain>
    </source>
</reference>
<dbReference type="Gene3D" id="2.170.120.20">
    <property type="entry name" value="Ribosomal protein L25, beta domain"/>
    <property type="match status" value="1"/>
</dbReference>
<keyword evidence="4 5" id="KW-0687">Ribonucleoprotein</keyword>
<evidence type="ECO:0000259" key="7">
    <source>
        <dbReference type="Pfam" id="PF01386"/>
    </source>
</evidence>
<dbReference type="CDD" id="cd00495">
    <property type="entry name" value="Ribosomal_L25_TL5_CTC"/>
    <property type="match status" value="1"/>
</dbReference>
<evidence type="ECO:0000256" key="1">
    <source>
        <dbReference type="ARBA" id="ARBA00022730"/>
    </source>
</evidence>
<feature type="compositionally biased region" description="Acidic residues" evidence="6">
    <location>
        <begin position="186"/>
        <end position="196"/>
    </location>
</feature>
<protein>
    <recommendedName>
        <fullName evidence="5">Large ribosomal subunit protein bL25</fullName>
    </recommendedName>
    <alternativeName>
        <fullName evidence="5">General stress protein CTC</fullName>
    </alternativeName>
</protein>
<dbReference type="InterPro" id="IPR029751">
    <property type="entry name" value="Ribosomal_L25_dom"/>
</dbReference>
<evidence type="ECO:0000256" key="5">
    <source>
        <dbReference type="HAMAP-Rule" id="MF_01334"/>
    </source>
</evidence>
<evidence type="ECO:0000256" key="2">
    <source>
        <dbReference type="ARBA" id="ARBA00022884"/>
    </source>
</evidence>
<dbReference type="NCBIfam" id="TIGR00731">
    <property type="entry name" value="bL25_bact_ctc"/>
    <property type="match status" value="1"/>
</dbReference>
<dbReference type="InterPro" id="IPR020057">
    <property type="entry name" value="Ribosomal_bL25_b-dom"/>
</dbReference>
<dbReference type="Pfam" id="PF14693">
    <property type="entry name" value="Ribosomal_TL5_C"/>
    <property type="match status" value="1"/>
</dbReference>
<dbReference type="SUPFAM" id="SSF50715">
    <property type="entry name" value="Ribosomal protein L25-like"/>
    <property type="match status" value="1"/>
</dbReference>
<dbReference type="InterPro" id="IPR020056">
    <property type="entry name" value="Rbsml_bL25/Gln-tRNA_synth_N"/>
</dbReference>
<evidence type="ECO:0000313" key="10">
    <source>
        <dbReference type="Proteomes" id="UP001597120"/>
    </source>
</evidence>
<keyword evidence="3 5" id="KW-0689">Ribosomal protein</keyword>
<evidence type="ECO:0000259" key="8">
    <source>
        <dbReference type="Pfam" id="PF14693"/>
    </source>
</evidence>
<dbReference type="InterPro" id="IPR037121">
    <property type="entry name" value="Ribosomal_bL25_C"/>
</dbReference>
<gene>
    <name evidence="5" type="primary">rplY</name>
    <name evidence="5" type="synonym">ctc</name>
    <name evidence="9" type="ORF">ACFQ03_10690</name>
</gene>
<dbReference type="Gene3D" id="2.40.240.10">
    <property type="entry name" value="Ribosomal Protein L25, Chain P"/>
    <property type="match status" value="1"/>
</dbReference>
<evidence type="ECO:0000256" key="6">
    <source>
        <dbReference type="SAM" id="MobiDB-lite"/>
    </source>
</evidence>
<feature type="domain" description="Large ribosomal subunit protein bL25 beta" evidence="8">
    <location>
        <begin position="100"/>
        <end position="182"/>
    </location>
</feature>
<dbReference type="Proteomes" id="UP001597120">
    <property type="component" value="Unassembled WGS sequence"/>
</dbReference>
<keyword evidence="1 5" id="KW-0699">rRNA-binding</keyword>
<dbReference type="GO" id="GO:0005840">
    <property type="term" value="C:ribosome"/>
    <property type="evidence" value="ECO:0007669"/>
    <property type="project" value="UniProtKB-KW"/>
</dbReference>
<dbReference type="InterPro" id="IPR011035">
    <property type="entry name" value="Ribosomal_bL25/Gln-tRNA_synth"/>
</dbReference>
<dbReference type="Pfam" id="PF01386">
    <property type="entry name" value="Ribosomal_L25p"/>
    <property type="match status" value="1"/>
</dbReference>
<feature type="domain" description="Large ribosomal subunit protein bL25 L25" evidence="7">
    <location>
        <begin position="7"/>
        <end position="91"/>
    </location>
</feature>
<dbReference type="RefSeq" id="WP_144936733.1">
    <property type="nucleotide sequence ID" value="NZ_JBHTIU010000033.1"/>
</dbReference>